<dbReference type="Pfam" id="PF02151">
    <property type="entry name" value="UVR"/>
    <property type="match status" value="1"/>
</dbReference>
<sequence>MHRLKDLPELPGIYVFFDKTGNVIYVGKARSLKKRVKSYFTRGSYSPRLAQLREEITNFKYFITKSEVDALILECNLIKRCRPKFNIDYKDDKSYPFIQITKEKFPSISLIRIPPSVADEVVYTSDDALLFGPYPKVKIVKEAIRKIRSIFPLRNCRRKIREDKKTPLCLDYHIGLCCGPCQNKIELEEYRRFVRKVILLLRGEKKGLVNDLKRGMDRLSRELKFEEAAKLKNQLLGLEEIIGTGGGLSPSLQELQSVLNLPFLPMRIEGFDVSNIGGEFATGALVIFQNGVPCKNGYRHFSIKTVHGINDVQMLAEIVRRTCSAAARPPDPSFLLPDLILVDGGIGQLNAVSKVLEEYNFKIPVISLAKKLEEVFKKEHGKIQKLHLSLNSPVLHLLQHIRDESHRFAIKYHRILRDKEMKKSVLDEIPGIGEKRKQRLLKHFGSIEKIRESNIEELKELGIPSNIAQQILECNSGLQS</sequence>
<dbReference type="GO" id="GO:0006289">
    <property type="term" value="P:nucleotide-excision repair"/>
    <property type="evidence" value="ECO:0007669"/>
    <property type="project" value="InterPro"/>
</dbReference>
<feature type="domain" description="UVR" evidence="6">
    <location>
        <begin position="206"/>
        <end position="241"/>
    </location>
</feature>
<dbReference type="SMART" id="SM00465">
    <property type="entry name" value="GIYc"/>
    <property type="match status" value="1"/>
</dbReference>
<dbReference type="PROSITE" id="PS50151">
    <property type="entry name" value="UVR"/>
    <property type="match status" value="1"/>
</dbReference>
<name>A0A2M6ZG40_9BACT</name>
<gene>
    <name evidence="9" type="ORF">COS91_04915</name>
</gene>
<dbReference type="EMBL" id="PEWN01000079">
    <property type="protein sequence ID" value="PIU51348.1"/>
    <property type="molecule type" value="Genomic_DNA"/>
</dbReference>
<dbReference type="FunFam" id="3.40.1440.10:FF:000001">
    <property type="entry name" value="UvrABC system protein C"/>
    <property type="match status" value="1"/>
</dbReference>
<dbReference type="SUPFAM" id="SSF82771">
    <property type="entry name" value="GIY-YIG endonuclease"/>
    <property type="match status" value="1"/>
</dbReference>
<keyword evidence="5" id="KW-0234">DNA repair</keyword>
<dbReference type="InterPro" id="IPR001162">
    <property type="entry name" value="UvrC_RNase_H_dom"/>
</dbReference>
<dbReference type="AlphaFoldDB" id="A0A2M6ZG40"/>
<keyword evidence="2" id="KW-0227">DNA damage</keyword>
<protein>
    <recommendedName>
        <fullName evidence="11">Excinuclease ABC subunit C</fullName>
    </recommendedName>
</protein>
<keyword evidence="4" id="KW-0267">Excision nuclease</keyword>
<reference evidence="10" key="1">
    <citation type="submission" date="2017-09" db="EMBL/GenBank/DDBJ databases">
        <title>Depth-based differentiation of microbial function through sediment-hosted aquifers and enrichment of novel symbionts in the deep terrestrial subsurface.</title>
        <authorList>
            <person name="Probst A.J."/>
            <person name="Ladd B."/>
            <person name="Jarett J.K."/>
            <person name="Geller-Mcgrath D.E."/>
            <person name="Sieber C.M.K."/>
            <person name="Emerson J.B."/>
            <person name="Anantharaman K."/>
            <person name="Thomas B.C."/>
            <person name="Malmstrom R."/>
            <person name="Stieglmeier M."/>
            <person name="Klingl A."/>
            <person name="Woyke T."/>
            <person name="Ryan C.M."/>
            <person name="Banfield J.F."/>
        </authorList>
    </citation>
    <scope>NUCLEOTIDE SEQUENCE [LARGE SCALE GENOMIC DNA]</scope>
</reference>
<evidence type="ECO:0000259" key="6">
    <source>
        <dbReference type="PROSITE" id="PS50151"/>
    </source>
</evidence>
<feature type="domain" description="UvrC family homology region profile" evidence="8">
    <location>
        <begin position="252"/>
        <end position="356"/>
    </location>
</feature>
<dbReference type="PROSITE" id="PS50165">
    <property type="entry name" value="UVRC"/>
    <property type="match status" value="1"/>
</dbReference>
<evidence type="ECO:0000256" key="2">
    <source>
        <dbReference type="ARBA" id="ARBA00022763"/>
    </source>
</evidence>
<dbReference type="Gene3D" id="3.40.1440.10">
    <property type="entry name" value="GIY-YIG endonuclease"/>
    <property type="match status" value="1"/>
</dbReference>
<dbReference type="InterPro" id="IPR035901">
    <property type="entry name" value="GIY-YIG_endonuc_sf"/>
</dbReference>
<dbReference type="InterPro" id="IPR010994">
    <property type="entry name" value="RuvA_2-like"/>
</dbReference>
<dbReference type="InterPro" id="IPR050066">
    <property type="entry name" value="UvrABC_protein_C"/>
</dbReference>
<accession>A0A2M6ZG40</accession>
<evidence type="ECO:0008006" key="11">
    <source>
        <dbReference type="Google" id="ProtNLM"/>
    </source>
</evidence>
<dbReference type="Gene3D" id="1.10.150.20">
    <property type="entry name" value="5' to 3' exonuclease, C-terminal subdomain"/>
    <property type="match status" value="1"/>
</dbReference>
<dbReference type="GO" id="GO:0009380">
    <property type="term" value="C:excinuclease repair complex"/>
    <property type="evidence" value="ECO:0007669"/>
    <property type="project" value="TreeGrafter"/>
</dbReference>
<keyword evidence="1" id="KW-0963">Cytoplasm</keyword>
<evidence type="ECO:0000256" key="4">
    <source>
        <dbReference type="ARBA" id="ARBA00022881"/>
    </source>
</evidence>
<dbReference type="Pfam" id="PF01541">
    <property type="entry name" value="GIY-YIG"/>
    <property type="match status" value="1"/>
</dbReference>
<dbReference type="SUPFAM" id="SSF47781">
    <property type="entry name" value="RuvA domain 2-like"/>
    <property type="match status" value="1"/>
</dbReference>
<dbReference type="PANTHER" id="PTHR30562">
    <property type="entry name" value="UVRC/OXIDOREDUCTASE"/>
    <property type="match status" value="1"/>
</dbReference>
<evidence type="ECO:0000259" key="8">
    <source>
        <dbReference type="PROSITE" id="PS50165"/>
    </source>
</evidence>
<dbReference type="PANTHER" id="PTHR30562:SF1">
    <property type="entry name" value="UVRABC SYSTEM PROTEIN C"/>
    <property type="match status" value="1"/>
</dbReference>
<dbReference type="PROSITE" id="PS50164">
    <property type="entry name" value="GIY_YIG"/>
    <property type="match status" value="1"/>
</dbReference>
<dbReference type="Proteomes" id="UP000229227">
    <property type="component" value="Unassembled WGS sequence"/>
</dbReference>
<dbReference type="CDD" id="cd10434">
    <property type="entry name" value="GIY-YIG_UvrC_Cho"/>
    <property type="match status" value="1"/>
</dbReference>
<dbReference type="Pfam" id="PF08459">
    <property type="entry name" value="UvrC_RNaseH_dom"/>
    <property type="match status" value="1"/>
</dbReference>
<dbReference type="InterPro" id="IPR047296">
    <property type="entry name" value="GIY-YIG_UvrC_Cho"/>
</dbReference>
<dbReference type="Pfam" id="PF14520">
    <property type="entry name" value="HHH_5"/>
    <property type="match status" value="1"/>
</dbReference>
<evidence type="ECO:0000313" key="9">
    <source>
        <dbReference type="EMBL" id="PIU51348.1"/>
    </source>
</evidence>
<evidence type="ECO:0000256" key="5">
    <source>
        <dbReference type="ARBA" id="ARBA00023204"/>
    </source>
</evidence>
<organism evidence="9 10">
    <name type="scientific">Candidatus Desantisbacteria bacterium CG07_land_8_20_14_0_80_39_15</name>
    <dbReference type="NCBI Taxonomy" id="1974549"/>
    <lineage>
        <taxon>Bacteria</taxon>
        <taxon>Candidatus Desantisiibacteriota</taxon>
    </lineage>
</organism>
<proteinExistence type="predicted"/>
<dbReference type="InterPro" id="IPR036876">
    <property type="entry name" value="UVR_dom_sf"/>
</dbReference>
<comment type="caution">
    <text evidence="9">The sequence shown here is derived from an EMBL/GenBank/DDBJ whole genome shotgun (WGS) entry which is preliminary data.</text>
</comment>
<dbReference type="SUPFAM" id="SSF46600">
    <property type="entry name" value="C-terminal UvrC-binding domain of UvrB"/>
    <property type="match status" value="1"/>
</dbReference>
<evidence type="ECO:0000313" key="10">
    <source>
        <dbReference type="Proteomes" id="UP000229227"/>
    </source>
</evidence>
<keyword evidence="3" id="KW-0228">DNA excision</keyword>
<dbReference type="InterPro" id="IPR038476">
    <property type="entry name" value="UvrC_RNase_H_dom_sf"/>
</dbReference>
<dbReference type="Gene3D" id="3.30.420.340">
    <property type="entry name" value="UvrC, RNAse H endonuclease domain"/>
    <property type="match status" value="1"/>
</dbReference>
<feature type="domain" description="GIY-YIG" evidence="7">
    <location>
        <begin position="9"/>
        <end position="87"/>
    </location>
</feature>
<dbReference type="GO" id="GO:0009381">
    <property type="term" value="F:excinuclease ABC activity"/>
    <property type="evidence" value="ECO:0007669"/>
    <property type="project" value="InterPro"/>
</dbReference>
<dbReference type="InterPro" id="IPR000305">
    <property type="entry name" value="GIY-YIG_endonuc"/>
</dbReference>
<dbReference type="InterPro" id="IPR001943">
    <property type="entry name" value="UVR_dom"/>
</dbReference>
<evidence type="ECO:0000256" key="3">
    <source>
        <dbReference type="ARBA" id="ARBA00022769"/>
    </source>
</evidence>
<evidence type="ECO:0000259" key="7">
    <source>
        <dbReference type="PROSITE" id="PS50164"/>
    </source>
</evidence>
<evidence type="ECO:0000256" key="1">
    <source>
        <dbReference type="ARBA" id="ARBA00022490"/>
    </source>
</evidence>